<dbReference type="EMBL" id="QYYD01000020">
    <property type="protein sequence ID" value="RJF69908.1"/>
    <property type="molecule type" value="Genomic_DNA"/>
</dbReference>
<sequence length="117" mass="12971">MTRLTSLTLAATLALVPLTASAASKKAKRVQSSGLPGYVQPPSNSVPLFMQKLSRAQLALLHKPRPWYIDPTPDYPRWNGDWRYLGRPGFYRGRYNGGSIGPCWTQTPIGPVWNCGQ</sequence>
<reference evidence="2 3" key="1">
    <citation type="submission" date="2018-09" db="EMBL/GenBank/DDBJ databases">
        <title>Draft genome sequence of Rhodopseudomonas palustris 2.1.18.</title>
        <authorList>
            <person name="Robertson S.L."/>
            <person name="Meyer T.E."/>
            <person name="Kyndt J.A."/>
        </authorList>
    </citation>
    <scope>NUCLEOTIDE SEQUENCE [LARGE SCALE GENOMIC DNA]</scope>
    <source>
        <strain evidence="2 3">2.1.18</strain>
    </source>
</reference>
<keyword evidence="1" id="KW-0732">Signal</keyword>
<gene>
    <name evidence="2" type="ORF">D4Q52_18415</name>
</gene>
<evidence type="ECO:0000256" key="1">
    <source>
        <dbReference type="SAM" id="SignalP"/>
    </source>
</evidence>
<feature type="signal peptide" evidence="1">
    <location>
        <begin position="1"/>
        <end position="22"/>
    </location>
</feature>
<evidence type="ECO:0000313" key="3">
    <source>
        <dbReference type="Proteomes" id="UP000285523"/>
    </source>
</evidence>
<dbReference type="RefSeq" id="WP_119858035.1">
    <property type="nucleotide sequence ID" value="NZ_QYYD01000020.1"/>
</dbReference>
<evidence type="ECO:0000313" key="2">
    <source>
        <dbReference type="EMBL" id="RJF69908.1"/>
    </source>
</evidence>
<dbReference type="AlphaFoldDB" id="A0A418V1W4"/>
<dbReference type="OrthoDB" id="8139212at2"/>
<dbReference type="Proteomes" id="UP000285523">
    <property type="component" value="Unassembled WGS sequence"/>
</dbReference>
<accession>A0A418V1W4</accession>
<name>A0A418V1W4_RHOPL</name>
<protein>
    <submittedName>
        <fullName evidence="2">Uncharacterized protein</fullName>
    </submittedName>
</protein>
<feature type="chain" id="PRO_5019409911" evidence="1">
    <location>
        <begin position="23"/>
        <end position="117"/>
    </location>
</feature>
<comment type="caution">
    <text evidence="2">The sequence shown here is derived from an EMBL/GenBank/DDBJ whole genome shotgun (WGS) entry which is preliminary data.</text>
</comment>
<organism evidence="2 3">
    <name type="scientific">Rhodopseudomonas palustris</name>
    <dbReference type="NCBI Taxonomy" id="1076"/>
    <lineage>
        <taxon>Bacteria</taxon>
        <taxon>Pseudomonadati</taxon>
        <taxon>Pseudomonadota</taxon>
        <taxon>Alphaproteobacteria</taxon>
        <taxon>Hyphomicrobiales</taxon>
        <taxon>Nitrobacteraceae</taxon>
        <taxon>Rhodopseudomonas</taxon>
    </lineage>
</organism>
<proteinExistence type="predicted"/>